<feature type="compositionally biased region" description="Basic residues" evidence="1">
    <location>
        <begin position="166"/>
        <end position="190"/>
    </location>
</feature>
<dbReference type="EMBL" id="HBKP01001162">
    <property type="protein sequence ID" value="CAE2200131.1"/>
    <property type="molecule type" value="Transcribed_RNA"/>
</dbReference>
<organism evidence="2">
    <name type="scientific">Vannella robusta</name>
    <dbReference type="NCBI Taxonomy" id="1487602"/>
    <lineage>
        <taxon>Eukaryota</taxon>
        <taxon>Amoebozoa</taxon>
        <taxon>Discosea</taxon>
        <taxon>Flabellinia</taxon>
        <taxon>Vannellidae</taxon>
        <taxon>Vannella</taxon>
    </lineage>
</organism>
<feature type="region of interest" description="Disordered" evidence="1">
    <location>
        <begin position="166"/>
        <end position="215"/>
    </location>
</feature>
<evidence type="ECO:0000256" key="1">
    <source>
        <dbReference type="SAM" id="MobiDB-lite"/>
    </source>
</evidence>
<protein>
    <submittedName>
        <fullName evidence="2">Uncharacterized protein</fullName>
    </submittedName>
</protein>
<gene>
    <name evidence="2" type="ORF">VSP0166_LOCUS825</name>
</gene>
<dbReference type="AlphaFoldDB" id="A0A7S4HID4"/>
<proteinExistence type="predicted"/>
<reference evidence="2" key="1">
    <citation type="submission" date="2021-01" db="EMBL/GenBank/DDBJ databases">
        <authorList>
            <person name="Corre E."/>
            <person name="Pelletier E."/>
            <person name="Niang G."/>
            <person name="Scheremetjew M."/>
            <person name="Finn R."/>
            <person name="Kale V."/>
            <person name="Holt S."/>
            <person name="Cochrane G."/>
            <person name="Meng A."/>
            <person name="Brown T."/>
            <person name="Cohen L."/>
        </authorList>
    </citation>
    <scope>NUCLEOTIDE SEQUENCE</scope>
    <source>
        <strain evidence="2">DIVA3 518/3/11/1/6</strain>
    </source>
</reference>
<evidence type="ECO:0000313" key="2">
    <source>
        <dbReference type="EMBL" id="CAE2200131.1"/>
    </source>
</evidence>
<feature type="compositionally biased region" description="Polar residues" evidence="1">
    <location>
        <begin position="194"/>
        <end position="215"/>
    </location>
</feature>
<name>A0A7S4HID4_9EUKA</name>
<sequence length="569" mass="64852">MSQLPSVCCVSLTKWKDYIGREQGDLLGASLGAFVDSECPNRPAIQQSYLTALANLETEVKKIVMILQQLDCSPLQISQFSEDAVSDRTLFMWWNEPKNITSNKHRLCGEDVEFQGGRKVQQHPVPGCHQVIEYQCTTPKKGSSPWSRSIIKLQGSQLWVVNYRPRRVRSSGSPSKKRTRIPLLSKKRPKPAQQVHTPNKPQTFPTGQNSPQQTEWRIPVSRAASDTLLNNTYYNIEPPAEEHTMQDTQNWASANFQSPLPTFNCSPSPHMDIDMEPPSPQYYSPGRTLGRTVSEPHRQFPNLEVHQQQNGEMPCYLPQIKDPTFPSLQQNERLVMYLVDKALSGRYALSDIATEASHLLSFADMQQFNAVLRLIISPPVRDSGSHLTKQARLLLYIAGCVSPMTRSEEAIRRFAHLFSLVHFNDQQPRNEGGMWHTDMCFVKQQHMVHGQRRMYYVYGNPEFVNVMRQLRLRIPVEEFIGKTDFELFDETFALRFLEEDFGTLEAQSGGISVDNCLPLPCPRRCWNCRISASKFHMSLYDGSFMFCCATAIQCSANIQSPPRHSNYGN</sequence>
<accession>A0A7S4HID4</accession>